<comment type="caution">
    <text evidence="1">The sequence shown here is derived from an EMBL/GenBank/DDBJ whole genome shotgun (WGS) entry which is preliminary data.</text>
</comment>
<name>A0A9D1HFL6_9FIRM</name>
<dbReference type="Gene3D" id="3.30.1240.10">
    <property type="match status" value="1"/>
</dbReference>
<proteinExistence type="predicted"/>
<gene>
    <name evidence="1" type="ORF">IAB63_02065</name>
</gene>
<dbReference type="GO" id="GO:0000287">
    <property type="term" value="F:magnesium ion binding"/>
    <property type="evidence" value="ECO:0007669"/>
    <property type="project" value="TreeGrafter"/>
</dbReference>
<dbReference type="PANTHER" id="PTHR10000">
    <property type="entry name" value="PHOSPHOSERINE PHOSPHATASE"/>
    <property type="match status" value="1"/>
</dbReference>
<dbReference type="CDD" id="cd07516">
    <property type="entry name" value="HAD_Pase"/>
    <property type="match status" value="1"/>
</dbReference>
<dbReference type="NCBIfam" id="TIGR01484">
    <property type="entry name" value="HAD-SF-IIB"/>
    <property type="match status" value="1"/>
</dbReference>
<evidence type="ECO:0000313" key="1">
    <source>
        <dbReference type="EMBL" id="HIU02019.1"/>
    </source>
</evidence>
<dbReference type="SFLD" id="SFLDS00003">
    <property type="entry name" value="Haloacid_Dehalogenase"/>
    <property type="match status" value="1"/>
</dbReference>
<dbReference type="PROSITE" id="PS01228">
    <property type="entry name" value="COF_1"/>
    <property type="match status" value="1"/>
</dbReference>
<dbReference type="GO" id="GO:0016791">
    <property type="term" value="F:phosphatase activity"/>
    <property type="evidence" value="ECO:0007669"/>
    <property type="project" value="TreeGrafter"/>
</dbReference>
<dbReference type="Gene3D" id="3.40.50.1000">
    <property type="entry name" value="HAD superfamily/HAD-like"/>
    <property type="match status" value="1"/>
</dbReference>
<dbReference type="NCBIfam" id="TIGR00099">
    <property type="entry name" value="Cof-subfamily"/>
    <property type="match status" value="1"/>
</dbReference>
<dbReference type="Pfam" id="PF08282">
    <property type="entry name" value="Hydrolase_3"/>
    <property type="match status" value="1"/>
</dbReference>
<dbReference type="InterPro" id="IPR000150">
    <property type="entry name" value="Cof"/>
</dbReference>
<organism evidence="1 2">
    <name type="scientific">Candidatus Onthocola gallistercoris</name>
    <dbReference type="NCBI Taxonomy" id="2840876"/>
    <lineage>
        <taxon>Bacteria</taxon>
        <taxon>Bacillati</taxon>
        <taxon>Bacillota</taxon>
        <taxon>Bacilli</taxon>
        <taxon>Candidatus Onthocola</taxon>
    </lineage>
</organism>
<evidence type="ECO:0000313" key="2">
    <source>
        <dbReference type="Proteomes" id="UP000824164"/>
    </source>
</evidence>
<dbReference type="InterPro" id="IPR006379">
    <property type="entry name" value="HAD-SF_hydro_IIB"/>
</dbReference>
<protein>
    <submittedName>
        <fullName evidence="1">HAD family phosphatase</fullName>
    </submittedName>
</protein>
<reference evidence="1" key="1">
    <citation type="submission" date="2020-10" db="EMBL/GenBank/DDBJ databases">
        <authorList>
            <person name="Gilroy R."/>
        </authorList>
    </citation>
    <scope>NUCLEOTIDE SEQUENCE</scope>
    <source>
        <strain evidence="1">CHK187-14744</strain>
    </source>
</reference>
<reference evidence="1" key="2">
    <citation type="journal article" date="2021" name="PeerJ">
        <title>Extensive microbial diversity within the chicken gut microbiome revealed by metagenomics and culture.</title>
        <authorList>
            <person name="Gilroy R."/>
            <person name="Ravi A."/>
            <person name="Getino M."/>
            <person name="Pursley I."/>
            <person name="Horton D.L."/>
            <person name="Alikhan N.F."/>
            <person name="Baker D."/>
            <person name="Gharbi K."/>
            <person name="Hall N."/>
            <person name="Watson M."/>
            <person name="Adriaenssens E.M."/>
            <person name="Foster-Nyarko E."/>
            <person name="Jarju S."/>
            <person name="Secka A."/>
            <person name="Antonio M."/>
            <person name="Oren A."/>
            <person name="Chaudhuri R.R."/>
            <person name="La Ragione R."/>
            <person name="Hildebrand F."/>
            <person name="Pallen M.J."/>
        </authorList>
    </citation>
    <scope>NUCLEOTIDE SEQUENCE</scope>
    <source>
        <strain evidence="1">CHK187-14744</strain>
    </source>
</reference>
<dbReference type="InterPro" id="IPR036412">
    <property type="entry name" value="HAD-like_sf"/>
</dbReference>
<dbReference type="Proteomes" id="UP000824164">
    <property type="component" value="Unassembled WGS sequence"/>
</dbReference>
<sequence>MSIKLLVSDMDGTLLNEKHKISSRTVRALRCAMAAGIRMVAATGRAWSSASPLLEEAGVSCDAILLNGAEFRRSDGNIIFRESMETGTARAILQMLSEEHADVEINTNIGDFSTNVEFCSQDRPMPEMAWLWDRNPKIQKIFIFSREHADLVRIWDKLERFEGISRTTSLAWNIEVTSDKADKGKMLKRVLRYYAITDKEVAVFGDGANDRGMLEGFDYSCAMGNSPEAVKGYAKKVIGACTEDGVAVEIEHILKRQMGIQNGCL</sequence>
<dbReference type="AlphaFoldDB" id="A0A9D1HFL6"/>
<accession>A0A9D1HFL6</accession>
<dbReference type="PANTHER" id="PTHR10000:SF8">
    <property type="entry name" value="HAD SUPERFAMILY HYDROLASE-LIKE, TYPE 3"/>
    <property type="match status" value="1"/>
</dbReference>
<dbReference type="SUPFAM" id="SSF56784">
    <property type="entry name" value="HAD-like"/>
    <property type="match status" value="1"/>
</dbReference>
<dbReference type="EMBL" id="DVLT01000013">
    <property type="protein sequence ID" value="HIU02019.1"/>
    <property type="molecule type" value="Genomic_DNA"/>
</dbReference>
<dbReference type="GO" id="GO:0005829">
    <property type="term" value="C:cytosol"/>
    <property type="evidence" value="ECO:0007669"/>
    <property type="project" value="TreeGrafter"/>
</dbReference>
<dbReference type="SFLD" id="SFLDG01140">
    <property type="entry name" value="C2.B:_Phosphomannomutase_and_P"/>
    <property type="match status" value="1"/>
</dbReference>
<dbReference type="InterPro" id="IPR023214">
    <property type="entry name" value="HAD_sf"/>
</dbReference>